<dbReference type="STRING" id="43989.cce_0661"/>
<dbReference type="HOGENOM" id="CLU_079430_2_1_3"/>
<dbReference type="PANTHER" id="PTHR28055">
    <property type="entry name" value="ALTERED INHERITANCE OF MITOCHONDRIA PROTEIN 41, MITOCHONDRIAL"/>
    <property type="match status" value="1"/>
</dbReference>
<dbReference type="InterPro" id="IPR019004">
    <property type="entry name" value="YqeY/Aim41"/>
</dbReference>
<dbReference type="eggNOG" id="COG1610">
    <property type="taxonomic scope" value="Bacteria"/>
</dbReference>
<dbReference type="Gene3D" id="1.10.1510.10">
    <property type="entry name" value="Uncharacterised protein YqeY/AIM41 PF09424, N-terminal domain"/>
    <property type="match status" value="1"/>
</dbReference>
<name>B1WQ90_CROS5</name>
<dbReference type="InterPro" id="IPR003789">
    <property type="entry name" value="Asn/Gln_tRNA_amidoTrase-B-like"/>
</dbReference>
<dbReference type="PANTHER" id="PTHR28055:SF1">
    <property type="entry name" value="ALTERED INHERITANCE OF MITOCHONDRIA PROTEIN 41, MITOCHONDRIAL"/>
    <property type="match status" value="1"/>
</dbReference>
<dbReference type="Proteomes" id="UP000001203">
    <property type="component" value="Chromosome circular"/>
</dbReference>
<dbReference type="InterPro" id="IPR042184">
    <property type="entry name" value="YqeY/Aim41_N"/>
</dbReference>
<keyword evidence="2" id="KW-1185">Reference proteome</keyword>
<dbReference type="Gene3D" id="1.10.10.410">
    <property type="match status" value="1"/>
</dbReference>
<gene>
    <name evidence="1" type="ordered locus">cce_0661</name>
</gene>
<dbReference type="EMBL" id="CP000806">
    <property type="protein sequence ID" value="ACB50012.1"/>
    <property type="molecule type" value="Genomic_DNA"/>
</dbReference>
<dbReference type="SUPFAM" id="SSF89095">
    <property type="entry name" value="GatB/YqeY motif"/>
    <property type="match status" value="1"/>
</dbReference>
<protein>
    <submittedName>
        <fullName evidence="1">GatB/Yqey</fullName>
    </submittedName>
</protein>
<evidence type="ECO:0000313" key="2">
    <source>
        <dbReference type="Proteomes" id="UP000001203"/>
    </source>
</evidence>
<accession>B1WQ90</accession>
<dbReference type="GO" id="GO:0016884">
    <property type="term" value="F:carbon-nitrogen ligase activity, with glutamine as amido-N-donor"/>
    <property type="evidence" value="ECO:0007669"/>
    <property type="project" value="InterPro"/>
</dbReference>
<organism evidence="1 2">
    <name type="scientific">Crocosphaera subtropica (strain ATCC 51142 / BH68)</name>
    <name type="common">Cyanothece sp. (strain ATCC 51142)</name>
    <dbReference type="NCBI Taxonomy" id="43989"/>
    <lineage>
        <taxon>Bacteria</taxon>
        <taxon>Bacillati</taxon>
        <taxon>Cyanobacteriota</taxon>
        <taxon>Cyanophyceae</taxon>
        <taxon>Oscillatoriophycideae</taxon>
        <taxon>Chroococcales</taxon>
        <taxon>Aphanothecaceae</taxon>
        <taxon>Crocosphaera</taxon>
        <taxon>Crocosphaera subtropica</taxon>
    </lineage>
</organism>
<dbReference type="Pfam" id="PF09424">
    <property type="entry name" value="YqeY"/>
    <property type="match status" value="1"/>
</dbReference>
<evidence type="ECO:0000313" key="1">
    <source>
        <dbReference type="EMBL" id="ACB50012.1"/>
    </source>
</evidence>
<dbReference type="InterPro" id="IPR023168">
    <property type="entry name" value="GatB_Yqey_C_2"/>
</dbReference>
<sequence>MLSKKLSLISMIKEKIMTESTEQRLKEKLTEDIKQAMKSKDKIRLETIRSLKKVILEKEVEVRPKGQTELTPEQELEVLAQQAKQRRDSIEQYRQGGRNDLADKEAQELVIIETYLPRQLSTEEIEAIIDNIIESVGATSPKDMGKVMGPAMKELKGKADGKQVQEIVKAKLN</sequence>
<reference evidence="1 2" key="1">
    <citation type="journal article" date="2008" name="Proc. Natl. Acad. Sci. U.S.A.">
        <title>The genome of Cyanothece 51142, a unicellular diazotrophic cyanobacterium important in the marine nitrogen cycle.</title>
        <authorList>
            <person name="Welsh E.A."/>
            <person name="Liberton M."/>
            <person name="Stoeckel J."/>
            <person name="Loh T."/>
            <person name="Elvitigala T."/>
            <person name="Wang C."/>
            <person name="Wollam A."/>
            <person name="Fulton R.S."/>
            <person name="Clifton S.W."/>
            <person name="Jacobs J.M."/>
            <person name="Aurora R."/>
            <person name="Ghosh B.K."/>
            <person name="Sherman L.A."/>
            <person name="Smith R.D."/>
            <person name="Wilson R.K."/>
            <person name="Pakrasi H.B."/>
        </authorList>
    </citation>
    <scope>NUCLEOTIDE SEQUENCE [LARGE SCALE GENOMIC DNA]</scope>
    <source>
        <strain evidence="2">ATCC 51142 / BH68</strain>
    </source>
</reference>
<proteinExistence type="predicted"/>
<dbReference type="AlphaFoldDB" id="B1WQ90"/>
<dbReference type="KEGG" id="cyt:cce_0661"/>